<protein>
    <submittedName>
        <fullName evidence="1">Uncharacterized protein</fullName>
    </submittedName>
</protein>
<evidence type="ECO:0000313" key="1">
    <source>
        <dbReference type="EMBL" id="JAD63780.1"/>
    </source>
</evidence>
<dbReference type="AlphaFoldDB" id="A0A0A9BRL1"/>
<accession>A0A0A9BRL1</accession>
<reference evidence="1" key="1">
    <citation type="submission" date="2014-09" db="EMBL/GenBank/DDBJ databases">
        <authorList>
            <person name="Magalhaes I.L.F."/>
            <person name="Oliveira U."/>
            <person name="Santos F.R."/>
            <person name="Vidigal T.H.D.A."/>
            <person name="Brescovit A.D."/>
            <person name="Santos A.J."/>
        </authorList>
    </citation>
    <scope>NUCLEOTIDE SEQUENCE</scope>
    <source>
        <tissue evidence="1">Shoot tissue taken approximately 20 cm above the soil surface</tissue>
    </source>
</reference>
<reference evidence="1" key="2">
    <citation type="journal article" date="2015" name="Data Brief">
        <title>Shoot transcriptome of the giant reed, Arundo donax.</title>
        <authorList>
            <person name="Barrero R.A."/>
            <person name="Guerrero F.D."/>
            <person name="Moolhuijzen P."/>
            <person name="Goolsby J.A."/>
            <person name="Tidwell J."/>
            <person name="Bellgard S.E."/>
            <person name="Bellgard M.I."/>
        </authorList>
    </citation>
    <scope>NUCLEOTIDE SEQUENCE</scope>
    <source>
        <tissue evidence="1">Shoot tissue taken approximately 20 cm above the soil surface</tissue>
    </source>
</reference>
<name>A0A0A9BRL1_ARUDO</name>
<dbReference type="EMBL" id="GBRH01234115">
    <property type="protein sequence ID" value="JAD63780.1"/>
    <property type="molecule type" value="Transcribed_RNA"/>
</dbReference>
<sequence length="50" mass="5564">MLLLEPGGIRRSYAVQPVMPWGLRCRCGSLMLPAAHRQALETYGSCTSER</sequence>
<organism evidence="1">
    <name type="scientific">Arundo donax</name>
    <name type="common">Giant reed</name>
    <name type="synonym">Donax arundinaceus</name>
    <dbReference type="NCBI Taxonomy" id="35708"/>
    <lineage>
        <taxon>Eukaryota</taxon>
        <taxon>Viridiplantae</taxon>
        <taxon>Streptophyta</taxon>
        <taxon>Embryophyta</taxon>
        <taxon>Tracheophyta</taxon>
        <taxon>Spermatophyta</taxon>
        <taxon>Magnoliopsida</taxon>
        <taxon>Liliopsida</taxon>
        <taxon>Poales</taxon>
        <taxon>Poaceae</taxon>
        <taxon>PACMAD clade</taxon>
        <taxon>Arundinoideae</taxon>
        <taxon>Arundineae</taxon>
        <taxon>Arundo</taxon>
    </lineage>
</organism>
<proteinExistence type="predicted"/>